<organism evidence="1 2">
    <name type="scientific">Candidatus Sungiibacteriota bacterium</name>
    <dbReference type="NCBI Taxonomy" id="2750080"/>
    <lineage>
        <taxon>Bacteria</taxon>
        <taxon>Candidatus Sungiibacteriota</taxon>
    </lineage>
</organism>
<dbReference type="Proteomes" id="UP000808388">
    <property type="component" value="Unassembled WGS sequence"/>
</dbReference>
<name>A0A9D6LPW8_9BACT</name>
<dbReference type="EMBL" id="JACQCQ010000009">
    <property type="protein sequence ID" value="MBI3627568.1"/>
    <property type="molecule type" value="Genomic_DNA"/>
</dbReference>
<accession>A0A9D6LPW8</accession>
<dbReference type="AlphaFoldDB" id="A0A9D6LPW8"/>
<proteinExistence type="predicted"/>
<sequence length="52" mass="6067">MEIMDNPGDGFSILDTGRIDEMSLKQFEKAFDEELEPLERELLRRDLRPKAA</sequence>
<protein>
    <submittedName>
        <fullName evidence="1">Uncharacterized protein</fullName>
    </submittedName>
</protein>
<evidence type="ECO:0000313" key="1">
    <source>
        <dbReference type="EMBL" id="MBI3627568.1"/>
    </source>
</evidence>
<comment type="caution">
    <text evidence="1">The sequence shown here is derived from an EMBL/GenBank/DDBJ whole genome shotgun (WGS) entry which is preliminary data.</text>
</comment>
<reference evidence="1" key="1">
    <citation type="submission" date="2020-07" db="EMBL/GenBank/DDBJ databases">
        <title>Huge and variable diversity of episymbiotic CPR bacteria and DPANN archaea in groundwater ecosystems.</title>
        <authorList>
            <person name="He C.Y."/>
            <person name="Keren R."/>
            <person name="Whittaker M."/>
            <person name="Farag I.F."/>
            <person name="Doudna J."/>
            <person name="Cate J.H.D."/>
            <person name="Banfield J.F."/>
        </authorList>
    </citation>
    <scope>NUCLEOTIDE SEQUENCE</scope>
    <source>
        <strain evidence="1">NC_groundwater_972_Pr1_S-0.2um_49_27</strain>
    </source>
</reference>
<gene>
    <name evidence="1" type="ORF">HY220_02365</name>
</gene>
<evidence type="ECO:0000313" key="2">
    <source>
        <dbReference type="Proteomes" id="UP000808388"/>
    </source>
</evidence>